<name>A0A4U1CG50_9SPHI</name>
<evidence type="ECO:0000313" key="1">
    <source>
        <dbReference type="EMBL" id="TKC05608.1"/>
    </source>
</evidence>
<evidence type="ECO:0000313" key="2">
    <source>
        <dbReference type="Proteomes" id="UP000309488"/>
    </source>
</evidence>
<comment type="caution">
    <text evidence="1">The sequence shown here is derived from an EMBL/GenBank/DDBJ whole genome shotgun (WGS) entry which is preliminary data.</text>
</comment>
<sequence>MKIAIVAVLGVYATIGCEKEKSIAPVPEVKIEDATIAKLTKFLSISLYTPIDQVVYYAKEKEFVIYGKNHLSLESVQETYNKANEYKLNYEN</sequence>
<proteinExistence type="predicted"/>
<dbReference type="EMBL" id="SWBR01000005">
    <property type="protein sequence ID" value="TKC05608.1"/>
    <property type="molecule type" value="Genomic_DNA"/>
</dbReference>
<organism evidence="1 2">
    <name type="scientific">Pedobacter polaris</name>
    <dbReference type="NCBI Taxonomy" id="2571273"/>
    <lineage>
        <taxon>Bacteria</taxon>
        <taxon>Pseudomonadati</taxon>
        <taxon>Bacteroidota</taxon>
        <taxon>Sphingobacteriia</taxon>
        <taxon>Sphingobacteriales</taxon>
        <taxon>Sphingobacteriaceae</taxon>
        <taxon>Pedobacter</taxon>
    </lineage>
</organism>
<dbReference type="AlphaFoldDB" id="A0A4U1CG50"/>
<gene>
    <name evidence="1" type="ORF">FA048_17980</name>
</gene>
<protein>
    <submittedName>
        <fullName evidence="1">Uncharacterized protein</fullName>
    </submittedName>
</protein>
<reference evidence="1 2" key="1">
    <citation type="submission" date="2019-04" db="EMBL/GenBank/DDBJ databases">
        <title>Pedobacter sp. RP-3-22 sp. nov., isolated from Arctic soil.</title>
        <authorList>
            <person name="Dahal R.H."/>
            <person name="Kim D.-U."/>
        </authorList>
    </citation>
    <scope>NUCLEOTIDE SEQUENCE [LARGE SCALE GENOMIC DNA]</scope>
    <source>
        <strain evidence="1 2">RP-3-22</strain>
    </source>
</reference>
<dbReference type="Proteomes" id="UP000309488">
    <property type="component" value="Unassembled WGS sequence"/>
</dbReference>
<keyword evidence="2" id="KW-1185">Reference proteome</keyword>
<accession>A0A4U1CG50</accession>
<dbReference type="PROSITE" id="PS51257">
    <property type="entry name" value="PROKAR_LIPOPROTEIN"/>
    <property type="match status" value="1"/>
</dbReference>